<dbReference type="RefSeq" id="XP_002959493.1">
    <property type="nucleotide sequence ID" value="XM_002959447.1"/>
</dbReference>
<reference evidence="2 3" key="1">
    <citation type="journal article" date="2010" name="Science">
        <title>Genomic analysis of organismal complexity in the multicellular green alga Volvox carteri.</title>
        <authorList>
            <person name="Prochnik S.E."/>
            <person name="Umen J."/>
            <person name="Nedelcu A.M."/>
            <person name="Hallmann A."/>
            <person name="Miller S.M."/>
            <person name="Nishii I."/>
            <person name="Ferris P."/>
            <person name="Kuo A."/>
            <person name="Mitros T."/>
            <person name="Fritz-Laylin L.K."/>
            <person name="Hellsten U."/>
            <person name="Chapman J."/>
            <person name="Simakov O."/>
            <person name="Rensing S.A."/>
            <person name="Terry A."/>
            <person name="Pangilinan J."/>
            <person name="Kapitonov V."/>
            <person name="Jurka J."/>
            <person name="Salamov A."/>
            <person name="Shapiro H."/>
            <person name="Schmutz J."/>
            <person name="Grimwood J."/>
            <person name="Lindquist E."/>
            <person name="Lucas S."/>
            <person name="Grigoriev I.V."/>
            <person name="Schmitt R."/>
            <person name="Kirk D."/>
            <person name="Rokhsar D.S."/>
        </authorList>
    </citation>
    <scope>NUCLEOTIDE SEQUENCE [LARGE SCALE GENOMIC DNA]</scope>
    <source>
        <strain evidence="3">f. Nagariensis / Eve</strain>
    </source>
</reference>
<dbReference type="GeneID" id="9621337"/>
<gene>
    <name evidence="2" type="ORF">VOLCADRAFT_100966</name>
</gene>
<sequence>MGATFNRRMCSVATIAPNGRDGEQADVQRGYHRAQWARRSTGGRAAWLPSRPMGATVNRQMCGAATIAPNGRDGQQADVRGGYHRAQWARRSTGGCVRRLPSRPMGATVNRQMCEAATIAPNGRDGQQADVRRGYHRAQWARRSTGGCAARLPSRPMGATVNRRMCEVATIAPNGRDGEQADVRRGYHRAQWARRSTGGCAARLPSRPMGATVNRRMCGVATIAPNGRDGEQADVRRGYHRAQWARRRMCGAATIAPNGRDGEQADVQAATIAPNGRDGEQADVWRGYHRAQWARRSTGGCAARLPSRPMGATVNRRMCEAATIAPNGRDGEQADVRGGYHRAQWARRSTGGRVRRLPSRPMGATVNRQMCGTATIAPNGRDGEQADVCSAATIAPNGRDGEQADVRMCRRLPSRPMGATVNRRMCGVATIAPNGRDGEQADVRRGYHRAQWARWSTCGCAVRLPSRPMGATVNRRMCGVATIAPNGRDGRCAARLPSRPMGATVNKRTCEAATIAPNGRDGEQADVQRGYHRAQWARWSTGRCAARLPSRPMGAMVNRRMCSAATIAPNGRDGEQADVQRGYHRAQWA</sequence>
<organism evidence="3">
    <name type="scientific">Volvox carteri f. nagariensis</name>
    <dbReference type="NCBI Taxonomy" id="3068"/>
    <lineage>
        <taxon>Eukaryota</taxon>
        <taxon>Viridiplantae</taxon>
        <taxon>Chlorophyta</taxon>
        <taxon>core chlorophytes</taxon>
        <taxon>Chlorophyceae</taxon>
        <taxon>CS clade</taxon>
        <taxon>Chlamydomonadales</taxon>
        <taxon>Volvocaceae</taxon>
        <taxon>Volvox</taxon>
    </lineage>
</organism>
<evidence type="ECO:0000313" key="2">
    <source>
        <dbReference type="EMBL" id="EFJ39442.1"/>
    </source>
</evidence>
<evidence type="ECO:0000256" key="1">
    <source>
        <dbReference type="SAM" id="MobiDB-lite"/>
    </source>
</evidence>
<dbReference type="InParanoid" id="D8ULF7"/>
<dbReference type="KEGG" id="vcn:VOLCADRAFT_100966"/>
<dbReference type="AlphaFoldDB" id="D8ULF7"/>
<keyword evidence="3" id="KW-1185">Reference proteome</keyword>
<dbReference type="EMBL" id="GL378569">
    <property type="protein sequence ID" value="EFJ39442.1"/>
    <property type="molecule type" value="Genomic_DNA"/>
</dbReference>
<feature type="region of interest" description="Disordered" evidence="1">
    <location>
        <begin position="568"/>
        <end position="589"/>
    </location>
</feature>
<protein>
    <submittedName>
        <fullName evidence="2">Uncharacterized protein</fullName>
    </submittedName>
</protein>
<accession>D8ULF7</accession>
<dbReference type="Proteomes" id="UP000001058">
    <property type="component" value="Unassembled WGS sequence"/>
</dbReference>
<proteinExistence type="predicted"/>
<name>D8ULF7_VOLCA</name>
<evidence type="ECO:0000313" key="3">
    <source>
        <dbReference type="Proteomes" id="UP000001058"/>
    </source>
</evidence>